<proteinExistence type="predicted"/>
<protein>
    <recommendedName>
        <fullName evidence="2">HMA domain-containing protein</fullName>
    </recommendedName>
</protein>
<sequence>MTCGGCAASVKRILENQVKSSISYS</sequence>
<dbReference type="GO" id="GO:0046872">
    <property type="term" value="F:metal ion binding"/>
    <property type="evidence" value="ECO:0007669"/>
    <property type="project" value="InterPro"/>
</dbReference>
<name>A0A2P2K6A7_RHIMU</name>
<reference evidence="1" key="1">
    <citation type="submission" date="2018-02" db="EMBL/GenBank/DDBJ databases">
        <title>Rhizophora mucronata_Transcriptome.</title>
        <authorList>
            <person name="Meera S.P."/>
            <person name="Sreeshan A."/>
            <person name="Augustine A."/>
        </authorList>
    </citation>
    <scope>NUCLEOTIDE SEQUENCE</scope>
    <source>
        <tissue evidence="1">Leaf</tissue>
    </source>
</reference>
<dbReference type="AlphaFoldDB" id="A0A2P2K6A7"/>
<dbReference type="InterPro" id="IPR036163">
    <property type="entry name" value="HMA_dom_sf"/>
</dbReference>
<evidence type="ECO:0008006" key="2">
    <source>
        <dbReference type="Google" id="ProtNLM"/>
    </source>
</evidence>
<dbReference type="EMBL" id="GGEC01020766">
    <property type="protein sequence ID" value="MBX01250.1"/>
    <property type="molecule type" value="Transcribed_RNA"/>
</dbReference>
<accession>A0A2P2K6A7</accession>
<evidence type="ECO:0000313" key="1">
    <source>
        <dbReference type="EMBL" id="MBX01250.1"/>
    </source>
</evidence>
<dbReference type="SUPFAM" id="SSF55008">
    <property type="entry name" value="HMA, heavy metal-associated domain"/>
    <property type="match status" value="1"/>
</dbReference>
<organism evidence="1">
    <name type="scientific">Rhizophora mucronata</name>
    <name type="common">Asiatic mangrove</name>
    <dbReference type="NCBI Taxonomy" id="61149"/>
    <lineage>
        <taxon>Eukaryota</taxon>
        <taxon>Viridiplantae</taxon>
        <taxon>Streptophyta</taxon>
        <taxon>Embryophyta</taxon>
        <taxon>Tracheophyta</taxon>
        <taxon>Spermatophyta</taxon>
        <taxon>Magnoliopsida</taxon>
        <taxon>eudicotyledons</taxon>
        <taxon>Gunneridae</taxon>
        <taxon>Pentapetalae</taxon>
        <taxon>rosids</taxon>
        <taxon>fabids</taxon>
        <taxon>Malpighiales</taxon>
        <taxon>Rhizophoraceae</taxon>
        <taxon>Rhizophora</taxon>
    </lineage>
</organism>